<name>A0ABP9F1S5_9ACTN</name>
<dbReference type="InterPro" id="IPR036390">
    <property type="entry name" value="WH_DNA-bd_sf"/>
</dbReference>
<feature type="domain" description="Transcription regulator PadR N-terminal" evidence="1">
    <location>
        <begin position="19"/>
        <end position="91"/>
    </location>
</feature>
<protein>
    <submittedName>
        <fullName evidence="2">PadR family transcriptional regulator</fullName>
    </submittedName>
</protein>
<reference evidence="3" key="1">
    <citation type="journal article" date="2019" name="Int. J. Syst. Evol. Microbiol.">
        <title>The Global Catalogue of Microorganisms (GCM) 10K type strain sequencing project: providing services to taxonomists for standard genome sequencing and annotation.</title>
        <authorList>
            <consortium name="The Broad Institute Genomics Platform"/>
            <consortium name="The Broad Institute Genome Sequencing Center for Infectious Disease"/>
            <person name="Wu L."/>
            <person name="Ma J."/>
        </authorList>
    </citation>
    <scope>NUCLEOTIDE SEQUENCE [LARGE SCALE GENOMIC DNA]</scope>
    <source>
        <strain evidence="3">JCM 19125</strain>
    </source>
</reference>
<evidence type="ECO:0000313" key="3">
    <source>
        <dbReference type="Proteomes" id="UP001501521"/>
    </source>
</evidence>
<dbReference type="InterPro" id="IPR036388">
    <property type="entry name" value="WH-like_DNA-bd_sf"/>
</dbReference>
<proteinExistence type="predicted"/>
<dbReference type="EMBL" id="BAABLV010000008">
    <property type="protein sequence ID" value="GAA4890811.1"/>
    <property type="molecule type" value="Genomic_DNA"/>
</dbReference>
<gene>
    <name evidence="2" type="ORF">GCM10025789_04270</name>
</gene>
<dbReference type="SUPFAM" id="SSF46785">
    <property type="entry name" value="Winged helix' DNA-binding domain"/>
    <property type="match status" value="1"/>
</dbReference>
<dbReference type="Pfam" id="PF03551">
    <property type="entry name" value="PadR"/>
    <property type="match status" value="1"/>
</dbReference>
<dbReference type="Gene3D" id="1.10.10.10">
    <property type="entry name" value="Winged helix-like DNA-binding domain superfamily/Winged helix DNA-binding domain"/>
    <property type="match status" value="1"/>
</dbReference>
<accession>A0ABP9F1S5</accession>
<dbReference type="Proteomes" id="UP001501521">
    <property type="component" value="Unassembled WGS sequence"/>
</dbReference>
<keyword evidence="3" id="KW-1185">Reference proteome</keyword>
<evidence type="ECO:0000313" key="2">
    <source>
        <dbReference type="EMBL" id="GAA4890811.1"/>
    </source>
</evidence>
<evidence type="ECO:0000259" key="1">
    <source>
        <dbReference type="Pfam" id="PF03551"/>
    </source>
</evidence>
<organism evidence="2 3">
    <name type="scientific">Tessaracoccus lubricantis</name>
    <dbReference type="NCBI Taxonomy" id="545543"/>
    <lineage>
        <taxon>Bacteria</taxon>
        <taxon>Bacillati</taxon>
        <taxon>Actinomycetota</taxon>
        <taxon>Actinomycetes</taxon>
        <taxon>Propionibacteriales</taxon>
        <taxon>Propionibacteriaceae</taxon>
        <taxon>Tessaracoccus</taxon>
    </lineage>
</organism>
<comment type="caution">
    <text evidence="2">The sequence shown here is derived from an EMBL/GenBank/DDBJ whole genome shotgun (WGS) entry which is preliminary data.</text>
</comment>
<dbReference type="PANTHER" id="PTHR33169">
    <property type="entry name" value="PADR-FAMILY TRANSCRIPTIONAL REGULATOR"/>
    <property type="match status" value="1"/>
</dbReference>
<dbReference type="InterPro" id="IPR005149">
    <property type="entry name" value="Tscrpt_reg_PadR_N"/>
</dbReference>
<dbReference type="RefSeq" id="WP_345578287.1">
    <property type="nucleotide sequence ID" value="NZ_BAABLV010000008.1"/>
</dbReference>
<dbReference type="PANTHER" id="PTHR33169:SF14">
    <property type="entry name" value="TRANSCRIPTIONAL REGULATOR RV3488"/>
    <property type="match status" value="1"/>
</dbReference>
<dbReference type="InterPro" id="IPR052509">
    <property type="entry name" value="Metal_resp_DNA-bind_regulator"/>
</dbReference>
<sequence length="111" mass="12046">MDAIIWPSSWLKGFLEVAVLAIIAEGETYGYEITSRLADAGFGTVKGGTLYPVLGRLEEAGLVDTHWRAGDSGPGRKYYRLTADGGAALRERAATWRAFSDNLTALLKEHS</sequence>